<keyword evidence="4 7" id="KW-0812">Transmembrane</keyword>
<evidence type="ECO:0000256" key="6">
    <source>
        <dbReference type="ARBA" id="ARBA00023136"/>
    </source>
</evidence>
<dbReference type="InterPro" id="IPR050545">
    <property type="entry name" value="Mycobact_MmpL"/>
</dbReference>
<gene>
    <name evidence="9" type="ORF">ORJ04_14220</name>
</gene>
<evidence type="ECO:0000256" key="1">
    <source>
        <dbReference type="ARBA" id="ARBA00004651"/>
    </source>
</evidence>
<feature type="transmembrane region" description="Helical" evidence="7">
    <location>
        <begin position="656"/>
        <end position="678"/>
    </location>
</feature>
<feature type="transmembrane region" description="Helical" evidence="7">
    <location>
        <begin position="704"/>
        <end position="724"/>
    </location>
</feature>
<keyword evidence="10" id="KW-1185">Reference proteome</keyword>
<dbReference type="InterPro" id="IPR004869">
    <property type="entry name" value="MMPL_dom"/>
</dbReference>
<reference evidence="9 10" key="1">
    <citation type="submission" date="2022-11" db="EMBL/GenBank/DDBJ databases">
        <title>Viruses from the air-sea interface of a natural surface slick.</title>
        <authorList>
            <person name="Rahlff J."/>
            <person name="Holmfeldt K."/>
        </authorList>
    </citation>
    <scope>NUCLEOTIDE SEQUENCE [LARGE SCALE GENOMIC DNA]</scope>
    <source>
        <strain evidence="9 10">SMS4</strain>
    </source>
</reference>
<dbReference type="RefSeq" id="WP_305976526.1">
    <property type="nucleotide sequence ID" value="NZ_JAPJDZ010000038.1"/>
</dbReference>
<comment type="subcellular location">
    <subcellularLocation>
        <location evidence="1">Cell membrane</location>
        <topology evidence="1">Multi-pass membrane protein</topology>
    </subcellularLocation>
</comment>
<feature type="transmembrane region" description="Helical" evidence="7">
    <location>
        <begin position="281"/>
        <end position="301"/>
    </location>
</feature>
<feature type="transmembrane region" description="Helical" evidence="7">
    <location>
        <begin position="351"/>
        <end position="373"/>
    </location>
</feature>
<evidence type="ECO:0000256" key="4">
    <source>
        <dbReference type="ARBA" id="ARBA00022692"/>
    </source>
</evidence>
<dbReference type="PANTHER" id="PTHR33406:SF6">
    <property type="entry name" value="MEMBRANE PROTEIN YDGH-RELATED"/>
    <property type="match status" value="1"/>
</dbReference>
<protein>
    <submittedName>
        <fullName evidence="9">MMPL family transporter</fullName>
    </submittedName>
</protein>
<feature type="domain" description="SSD" evidence="8">
    <location>
        <begin position="246"/>
        <end position="372"/>
    </location>
</feature>
<keyword evidence="3" id="KW-1003">Cell membrane</keyword>
<evidence type="ECO:0000256" key="7">
    <source>
        <dbReference type="SAM" id="Phobius"/>
    </source>
</evidence>
<dbReference type="Pfam" id="PF03176">
    <property type="entry name" value="MMPL"/>
    <property type="match status" value="2"/>
</dbReference>
<dbReference type="PANTHER" id="PTHR33406">
    <property type="entry name" value="MEMBRANE PROTEIN MJ1562-RELATED"/>
    <property type="match status" value="1"/>
</dbReference>
<dbReference type="SUPFAM" id="SSF82866">
    <property type="entry name" value="Multidrug efflux transporter AcrB transmembrane domain"/>
    <property type="match status" value="2"/>
</dbReference>
<evidence type="ECO:0000256" key="3">
    <source>
        <dbReference type="ARBA" id="ARBA00022475"/>
    </source>
</evidence>
<dbReference type="PROSITE" id="PS50156">
    <property type="entry name" value="SSD"/>
    <property type="match status" value="1"/>
</dbReference>
<feature type="transmembrane region" description="Helical" evidence="7">
    <location>
        <begin position="630"/>
        <end position="650"/>
    </location>
</feature>
<keyword evidence="5 7" id="KW-1133">Transmembrane helix</keyword>
<name>A0ABT9I156_9GAMM</name>
<dbReference type="EMBL" id="JAPJDZ010000038">
    <property type="protein sequence ID" value="MDP5137106.1"/>
    <property type="molecule type" value="Genomic_DNA"/>
</dbReference>
<proteinExistence type="inferred from homology"/>
<feature type="transmembrane region" description="Helical" evidence="7">
    <location>
        <begin position="402"/>
        <end position="420"/>
    </location>
</feature>
<evidence type="ECO:0000259" key="8">
    <source>
        <dbReference type="PROSITE" id="PS50156"/>
    </source>
</evidence>
<keyword evidence="6 7" id="KW-0472">Membrane</keyword>
<comment type="similarity">
    <text evidence="2">Belongs to the resistance-nodulation-cell division (RND) (TC 2.A.6) family. MmpL subfamily.</text>
</comment>
<feature type="transmembrane region" description="Helical" evidence="7">
    <location>
        <begin position="247"/>
        <end position="269"/>
    </location>
</feature>
<dbReference type="Proteomes" id="UP001231109">
    <property type="component" value="Unassembled WGS sequence"/>
</dbReference>
<evidence type="ECO:0000313" key="9">
    <source>
        <dbReference type="EMBL" id="MDP5137106.1"/>
    </source>
</evidence>
<dbReference type="Gene3D" id="1.20.1640.10">
    <property type="entry name" value="Multidrug efflux transporter AcrB transmembrane domain"/>
    <property type="match status" value="2"/>
</dbReference>
<comment type="caution">
    <text evidence="9">The sequence shown here is derived from an EMBL/GenBank/DDBJ whole genome shotgun (WGS) entry which is preliminary data.</text>
</comment>
<evidence type="ECO:0000256" key="5">
    <source>
        <dbReference type="ARBA" id="ARBA00022989"/>
    </source>
</evidence>
<feature type="transmembrane region" description="Helical" evidence="7">
    <location>
        <begin position="730"/>
        <end position="754"/>
    </location>
</feature>
<feature type="transmembrane region" description="Helical" evidence="7">
    <location>
        <begin position="322"/>
        <end position="339"/>
    </location>
</feature>
<evidence type="ECO:0000313" key="10">
    <source>
        <dbReference type="Proteomes" id="UP001231109"/>
    </source>
</evidence>
<feature type="transmembrane region" description="Helical" evidence="7">
    <location>
        <begin position="604"/>
        <end position="623"/>
    </location>
</feature>
<accession>A0ABT9I156</accession>
<sequence length="765" mass="84250">MKQLWLTSVLNTPWRVLFGSLLLTLLMGAGISKLEFRGDYRIFFSADNPQLLAFEQMQNAFNKSDNILIGIAPADSNVFSAETLSLIQQLTDAAWQTPHSIRVDSLTNYQHTEADEDDLMVGDLVPQSMPLAPQALTRIRQIALNEPSIVKRLVADTGKVAAINITVQFPEVDKNREVFDTYNFVKQLTDEFSRQYPQVQFHLGGVIAMNNALASEAEQDASTLIPLMFLMIIIMLALLLRSIVGALATIIIIVIAIVSTLGLAGWAGIFLSMTTVNVPTILMTLAVADCVHVIASMQFALQRGDNKANAIRYSMQRNIMPVFITSSTTAIGFLTLNFSEVPILADLGNMSATGVMLACGFSLITLPALLYLLPLKASLVPKPESSTVMDRLASFVIRRHNLLLPIMLLIMLAFTGLISLNKINDEAVKYFSPNTQFRQSMDFLDQHLSASASIDFALNSGQSSGINQPEFIAAVDSFSQWLAQQPEVVHVNAISDTFKRLNKNMHGDDPAYYRIPTASDEAAQYLLMYEMSLPYGLDLNNQLNLDKSATRIAVSLQNMGSKQITEFERKALSYLAQHFPQYSASAASTALMFGHIGERNMASMLQTLPLALLLISLLLALSLRSWRMGLISLAPNIAPAAIGFGIWGWYSGEINLGLSVVASLSLGIIVDDTVHFLAKYQHARQEGRNTEAAVRYAFTSVGRALWITTAVLIVGFSVLMLSNFRLNSDMGLLTAIIIFTALVIDFLFLPAFLLKFDTKEPKRHA</sequence>
<organism evidence="9 10">
    <name type="scientific">Rheinheimera baltica</name>
    <dbReference type="NCBI Taxonomy" id="67576"/>
    <lineage>
        <taxon>Bacteria</taxon>
        <taxon>Pseudomonadati</taxon>
        <taxon>Pseudomonadota</taxon>
        <taxon>Gammaproteobacteria</taxon>
        <taxon>Chromatiales</taxon>
        <taxon>Chromatiaceae</taxon>
        <taxon>Rheinheimera</taxon>
    </lineage>
</organism>
<evidence type="ECO:0000256" key="2">
    <source>
        <dbReference type="ARBA" id="ARBA00010157"/>
    </source>
</evidence>
<feature type="transmembrane region" description="Helical" evidence="7">
    <location>
        <begin position="221"/>
        <end position="240"/>
    </location>
</feature>
<dbReference type="InterPro" id="IPR000731">
    <property type="entry name" value="SSD"/>
</dbReference>